<comment type="subcellular location">
    <subcellularLocation>
        <location evidence="1">Nucleus</location>
    </subcellularLocation>
</comment>
<evidence type="ECO:0000256" key="3">
    <source>
        <dbReference type="ARBA" id="ARBA00022553"/>
    </source>
</evidence>
<name>A0A9J6GRD1_HAELO</name>
<feature type="region of interest" description="Disordered" evidence="12">
    <location>
        <begin position="1103"/>
        <end position="1147"/>
    </location>
</feature>
<protein>
    <submittedName>
        <fullName evidence="15">Uncharacterized protein</fullName>
    </submittedName>
</protein>
<keyword evidence="3" id="KW-0597">Phosphoprotein</keyword>
<dbReference type="GO" id="GO:0071013">
    <property type="term" value="C:catalytic step 2 spliceosome"/>
    <property type="evidence" value="ECO:0007669"/>
    <property type="project" value="TreeGrafter"/>
</dbReference>
<feature type="region of interest" description="Disordered" evidence="12">
    <location>
        <begin position="861"/>
        <end position="882"/>
    </location>
</feature>
<dbReference type="GO" id="GO:0008270">
    <property type="term" value="F:zinc ion binding"/>
    <property type="evidence" value="ECO:0007669"/>
    <property type="project" value="UniProtKB-KW"/>
</dbReference>
<dbReference type="PROSITE" id="PS00518">
    <property type="entry name" value="ZF_RING_1"/>
    <property type="match status" value="1"/>
</dbReference>
<feature type="domain" description="B box-type" evidence="14">
    <location>
        <begin position="157"/>
        <end position="196"/>
    </location>
</feature>
<evidence type="ECO:0000313" key="15">
    <source>
        <dbReference type="EMBL" id="KAH9377280.1"/>
    </source>
</evidence>
<dbReference type="Gene3D" id="3.30.160.60">
    <property type="entry name" value="Classic Zinc Finger"/>
    <property type="match status" value="1"/>
</dbReference>
<dbReference type="SUPFAM" id="SSF57850">
    <property type="entry name" value="RING/U-box"/>
    <property type="match status" value="1"/>
</dbReference>
<feature type="repeat" description="NHL" evidence="10">
    <location>
        <begin position="440"/>
        <end position="481"/>
    </location>
</feature>
<dbReference type="SUPFAM" id="SSF57845">
    <property type="entry name" value="B-box zinc-binding domain"/>
    <property type="match status" value="1"/>
</dbReference>
<evidence type="ECO:0000259" key="14">
    <source>
        <dbReference type="PROSITE" id="PS50119"/>
    </source>
</evidence>
<dbReference type="InterPro" id="IPR011042">
    <property type="entry name" value="6-blade_b-propeller_TolB-like"/>
</dbReference>
<evidence type="ECO:0000256" key="11">
    <source>
        <dbReference type="SAM" id="Coils"/>
    </source>
</evidence>
<dbReference type="PROSITE" id="PS50089">
    <property type="entry name" value="ZF_RING_2"/>
    <property type="match status" value="1"/>
</dbReference>
<dbReference type="PROSITE" id="PS51125">
    <property type="entry name" value="NHL"/>
    <property type="match status" value="1"/>
</dbReference>
<dbReference type="InterPro" id="IPR027370">
    <property type="entry name" value="Znf-RING_euk"/>
</dbReference>
<evidence type="ECO:0000256" key="7">
    <source>
        <dbReference type="ARBA" id="ARBA00022833"/>
    </source>
</evidence>
<dbReference type="PROSITE" id="PS50119">
    <property type="entry name" value="ZF_BBOX"/>
    <property type="match status" value="1"/>
</dbReference>
<dbReference type="Pfam" id="PF09751">
    <property type="entry name" value="Es2"/>
    <property type="match status" value="1"/>
</dbReference>
<dbReference type="Gene3D" id="2.120.10.30">
    <property type="entry name" value="TolB, C-terminal domain"/>
    <property type="match status" value="1"/>
</dbReference>
<dbReference type="PANTHER" id="PTHR12940">
    <property type="entry name" value="ES-2 PROTEIN - RELATED"/>
    <property type="match status" value="1"/>
</dbReference>
<dbReference type="PANTHER" id="PTHR12940:SF0">
    <property type="entry name" value="SPLICING FACTOR ESS-2 HOMOLOG"/>
    <property type="match status" value="1"/>
</dbReference>
<dbReference type="Proteomes" id="UP000821853">
    <property type="component" value="Unassembled WGS sequence"/>
</dbReference>
<keyword evidence="4" id="KW-0479">Metal-binding</keyword>
<comment type="caution">
    <text evidence="15">The sequence shown here is derived from an EMBL/GenBank/DDBJ whole genome shotgun (WGS) entry which is preliminary data.</text>
</comment>
<evidence type="ECO:0000256" key="5">
    <source>
        <dbReference type="ARBA" id="ARBA00022737"/>
    </source>
</evidence>
<feature type="compositionally biased region" description="Low complexity" evidence="12">
    <location>
        <begin position="1058"/>
        <end position="1073"/>
    </location>
</feature>
<evidence type="ECO:0000256" key="4">
    <source>
        <dbReference type="ARBA" id="ARBA00022723"/>
    </source>
</evidence>
<feature type="domain" description="RING-type" evidence="13">
    <location>
        <begin position="71"/>
        <end position="120"/>
    </location>
</feature>
<dbReference type="Gene3D" id="3.30.40.10">
    <property type="entry name" value="Zinc/RING finger domain, C3HC4 (zinc finger)"/>
    <property type="match status" value="1"/>
</dbReference>
<evidence type="ECO:0000259" key="13">
    <source>
        <dbReference type="PROSITE" id="PS50089"/>
    </source>
</evidence>
<gene>
    <name evidence="15" type="ORF">HPB48_002697</name>
</gene>
<keyword evidence="5" id="KW-0677">Repeat</keyword>
<evidence type="ECO:0000256" key="6">
    <source>
        <dbReference type="ARBA" id="ARBA00022771"/>
    </source>
</evidence>
<keyword evidence="6 9" id="KW-0863">Zinc-finger</keyword>
<feature type="region of interest" description="Disordered" evidence="12">
    <location>
        <begin position="1008"/>
        <end position="1076"/>
    </location>
</feature>
<sequence length="1170" mass="126838">MWRTVPVLCASEKMELCQRETACRLSEWHNCVAVRGRQPRRQHPTIRMTSSTLVETVSLNYEDFSENFLTCSTCLCTYDGQERSPKLLSCSHTVCRSCLERLAAAARSQHEGTLRCPICREAVPLPEPGVGALPPSFLVNQLLDLVASRRREVVPKCALHPAGAELLFCEHCDQVFCAACLEAPAHADPGHTVVPFSIAVKRMSEILLYKSQLCLSKLDAAADAVSAEITRLDAAAEEVTDQVEASFREIQDLLEQRRKSLLATLQALWDRKKEALEEQLKVIQKERSQLDQDCCATESQLDVRNITKRISDLDVKMGSLDHLAQPRENCYLHFECVHNSALEDIARALKIFGKLETSRTFPPLCTINVKDCPAYVGAVCSAAYLRLRRCSPRSSGTSATFAGVGVEERGGTGLAVSPSASTLVACNWRTRRVTEFASDGTVVRSFTHTDLQEPTAVAVNSRGEVLVVDSGQRCLFVFDQDGALLKKVDGKALALPLPASFNPSAVAVAPDDSVLVADSTIHVLDSRASKRVSVMFAEGRGKGRFGGVCVDAQGAVLATRSDRCKNNVLVFDQVGGRVAFTVESRGSRLGRPLGITALPSGHAVVVDLGNDCVKKYRYKQHPAIARVQCKSSYTEIGKIIERDFFPDVPKLRAQNEYLDALEENNLTKLKELQERYQHRGSVRSVLRSSKLLTFHRHSSRPREGFVSIPICTQNPGHGLLTTRHSSEMTAPRRWQEQECLIHPNFNFFSFPVQTPSTFETPSVEPCATPTPSESGHATDKHGLSGDAGGTVPACDDGASSESGGQELSLDAFLHKHTSEDNASFEVMVAEAERRHREKNAWMYRDEGAEAAPLDAMLEGPAAKPALTGSSPTGPGGAEKDDGTSKALVTWRYTNKNSLMYIPQGAALTAEERRERGPGRTIIHAHTRLEHCPFDESANRAALAQAADAQAKALEGKLGVDGRELLPGTGSPKVGGFGFVATPSPAPGVNETPLLTWGEIEGTPFLLDGSDTPLPRNPGGPQFRIPEPRSRERLALSLADGAARRSAARKNAALDRARSSLLSPRMSPSPKSPLARLGTMSPAARHLASAKLGISKGMDRALRASYTPGHTPTSSTPGTPSGTPSPLVPSPASRRDAARREPYPAGSSEATLLTDNLLKLPVKRKAAADFF</sequence>
<evidence type="ECO:0000256" key="8">
    <source>
        <dbReference type="ARBA" id="ARBA00023242"/>
    </source>
</evidence>
<dbReference type="InterPro" id="IPR001258">
    <property type="entry name" value="NHL_repeat"/>
</dbReference>
<dbReference type="InterPro" id="IPR019148">
    <property type="entry name" value="Nuclear_protein_DGCR14_ESS-2"/>
</dbReference>
<feature type="region of interest" description="Disordered" evidence="12">
    <location>
        <begin position="759"/>
        <end position="791"/>
    </location>
</feature>
<dbReference type="InterPro" id="IPR000315">
    <property type="entry name" value="Znf_B-box"/>
</dbReference>
<keyword evidence="11" id="KW-0175">Coiled coil</keyword>
<dbReference type="EMBL" id="JABSTR010000008">
    <property type="protein sequence ID" value="KAH9377280.1"/>
    <property type="molecule type" value="Genomic_DNA"/>
</dbReference>
<evidence type="ECO:0000256" key="1">
    <source>
        <dbReference type="ARBA" id="ARBA00004123"/>
    </source>
</evidence>
<evidence type="ECO:0000256" key="12">
    <source>
        <dbReference type="SAM" id="MobiDB-lite"/>
    </source>
</evidence>
<comment type="similarity">
    <text evidence="2">Belongs to the ESS2 family.</text>
</comment>
<dbReference type="VEuPathDB" id="VectorBase:HLOH_055638"/>
<keyword evidence="7" id="KW-0862">Zinc</keyword>
<feature type="coiled-coil region" evidence="11">
    <location>
        <begin position="236"/>
        <end position="293"/>
    </location>
</feature>
<keyword evidence="16" id="KW-1185">Reference proteome</keyword>
<evidence type="ECO:0000256" key="9">
    <source>
        <dbReference type="PROSITE-ProRule" id="PRU00024"/>
    </source>
</evidence>
<evidence type="ECO:0000313" key="16">
    <source>
        <dbReference type="Proteomes" id="UP000821853"/>
    </source>
</evidence>
<dbReference type="InterPro" id="IPR001841">
    <property type="entry name" value="Znf_RING"/>
</dbReference>
<dbReference type="SUPFAM" id="SSF63829">
    <property type="entry name" value="Calcium-dependent phosphotriesterase"/>
    <property type="match status" value="1"/>
</dbReference>
<dbReference type="InterPro" id="IPR013083">
    <property type="entry name" value="Znf_RING/FYVE/PHD"/>
</dbReference>
<dbReference type="Pfam" id="PF13445">
    <property type="entry name" value="zf-RING_UBOX"/>
    <property type="match status" value="1"/>
</dbReference>
<proteinExistence type="inferred from homology"/>
<dbReference type="CDD" id="cd19756">
    <property type="entry name" value="Bbox2"/>
    <property type="match status" value="1"/>
</dbReference>
<reference evidence="15 16" key="1">
    <citation type="journal article" date="2020" name="Cell">
        <title>Large-Scale Comparative Analyses of Tick Genomes Elucidate Their Genetic Diversity and Vector Capacities.</title>
        <authorList>
            <consortium name="Tick Genome and Microbiome Consortium (TIGMIC)"/>
            <person name="Jia N."/>
            <person name="Wang J."/>
            <person name="Shi W."/>
            <person name="Du L."/>
            <person name="Sun Y."/>
            <person name="Zhan W."/>
            <person name="Jiang J.F."/>
            <person name="Wang Q."/>
            <person name="Zhang B."/>
            <person name="Ji P."/>
            <person name="Bell-Sakyi L."/>
            <person name="Cui X.M."/>
            <person name="Yuan T.T."/>
            <person name="Jiang B.G."/>
            <person name="Yang W.F."/>
            <person name="Lam T.T."/>
            <person name="Chang Q.C."/>
            <person name="Ding S.J."/>
            <person name="Wang X.J."/>
            <person name="Zhu J.G."/>
            <person name="Ruan X.D."/>
            <person name="Zhao L."/>
            <person name="Wei J.T."/>
            <person name="Ye R.Z."/>
            <person name="Que T.C."/>
            <person name="Du C.H."/>
            <person name="Zhou Y.H."/>
            <person name="Cheng J.X."/>
            <person name="Dai P.F."/>
            <person name="Guo W.B."/>
            <person name="Han X.H."/>
            <person name="Huang E.J."/>
            <person name="Li L.F."/>
            <person name="Wei W."/>
            <person name="Gao Y.C."/>
            <person name="Liu J.Z."/>
            <person name="Shao H.Z."/>
            <person name="Wang X."/>
            <person name="Wang C.C."/>
            <person name="Yang T.C."/>
            <person name="Huo Q.B."/>
            <person name="Li W."/>
            <person name="Chen H.Y."/>
            <person name="Chen S.E."/>
            <person name="Zhou L.G."/>
            <person name="Ni X.B."/>
            <person name="Tian J.H."/>
            <person name="Sheng Y."/>
            <person name="Liu T."/>
            <person name="Pan Y.S."/>
            <person name="Xia L.Y."/>
            <person name="Li J."/>
            <person name="Zhao F."/>
            <person name="Cao W.C."/>
        </authorList>
    </citation>
    <scope>NUCLEOTIDE SEQUENCE [LARGE SCALE GENOMIC DNA]</scope>
    <source>
        <strain evidence="15">HaeL-2018</strain>
    </source>
</reference>
<accession>A0A9J6GRD1</accession>
<feature type="compositionally biased region" description="Low complexity" evidence="12">
    <location>
        <begin position="1104"/>
        <end position="1124"/>
    </location>
</feature>
<dbReference type="SMART" id="SM00184">
    <property type="entry name" value="RING"/>
    <property type="match status" value="1"/>
</dbReference>
<dbReference type="AlphaFoldDB" id="A0A9J6GRD1"/>
<dbReference type="OrthoDB" id="252722at2759"/>
<evidence type="ECO:0000256" key="10">
    <source>
        <dbReference type="PROSITE-ProRule" id="PRU00504"/>
    </source>
</evidence>
<evidence type="ECO:0000256" key="2">
    <source>
        <dbReference type="ARBA" id="ARBA00009072"/>
    </source>
</evidence>
<feature type="compositionally biased region" description="Basic and acidic residues" evidence="12">
    <location>
        <begin position="1132"/>
        <end position="1141"/>
    </location>
</feature>
<organism evidence="15 16">
    <name type="scientific">Haemaphysalis longicornis</name>
    <name type="common">Bush tick</name>
    <dbReference type="NCBI Taxonomy" id="44386"/>
    <lineage>
        <taxon>Eukaryota</taxon>
        <taxon>Metazoa</taxon>
        <taxon>Ecdysozoa</taxon>
        <taxon>Arthropoda</taxon>
        <taxon>Chelicerata</taxon>
        <taxon>Arachnida</taxon>
        <taxon>Acari</taxon>
        <taxon>Parasitiformes</taxon>
        <taxon>Ixodida</taxon>
        <taxon>Ixodoidea</taxon>
        <taxon>Ixodidae</taxon>
        <taxon>Haemaphysalinae</taxon>
        <taxon>Haemaphysalis</taxon>
    </lineage>
</organism>
<keyword evidence="8" id="KW-0539">Nucleus</keyword>
<dbReference type="InterPro" id="IPR017907">
    <property type="entry name" value="Znf_RING_CS"/>
</dbReference>
<dbReference type="CDD" id="cd16579">
    <property type="entry name" value="RING-HC_PML_C-V"/>
    <property type="match status" value="1"/>
</dbReference>